<dbReference type="OrthoDB" id="5291801at2"/>
<dbReference type="PATRIC" id="fig|862908.3.peg.287"/>
<evidence type="ECO:0000313" key="3">
    <source>
        <dbReference type="Proteomes" id="UP000008963"/>
    </source>
</evidence>
<accession>E1X3C9</accession>
<evidence type="ECO:0000313" key="2">
    <source>
        <dbReference type="EMBL" id="CBW25224.1"/>
    </source>
</evidence>
<dbReference type="KEGG" id="bmx:BMS_0299"/>
<dbReference type="STRING" id="862908.BMS_0299"/>
<protein>
    <submittedName>
        <fullName evidence="2">Membrane protein</fullName>
    </submittedName>
</protein>
<keyword evidence="1" id="KW-0175">Coiled coil</keyword>
<reference evidence="3" key="1">
    <citation type="journal article" date="2013" name="ISME J.">
        <title>A small predatory core genome in the divergent marine Bacteriovorax marinus SJ and the terrestrial Bdellovibrio bacteriovorus.</title>
        <authorList>
            <person name="Crossman L.C."/>
            <person name="Chen H."/>
            <person name="Cerdeno-Tarraga A.M."/>
            <person name="Brooks K."/>
            <person name="Quail M.A."/>
            <person name="Pineiro S.A."/>
            <person name="Hobley L."/>
            <person name="Sockett R.E."/>
            <person name="Bentley S.D."/>
            <person name="Parkhill J."/>
            <person name="Williams H.N."/>
            <person name="Stine O.C."/>
        </authorList>
    </citation>
    <scope>NUCLEOTIDE SEQUENCE [LARGE SCALE GENOMIC DNA]</scope>
    <source>
        <strain evidence="3">ATCC BAA-682 / DSM 15412 / SJ</strain>
    </source>
</reference>
<evidence type="ECO:0000256" key="1">
    <source>
        <dbReference type="SAM" id="Coils"/>
    </source>
</evidence>
<dbReference type="AlphaFoldDB" id="E1X3C9"/>
<dbReference type="EMBL" id="FQ312005">
    <property type="protein sequence ID" value="CBW25224.1"/>
    <property type="molecule type" value="Genomic_DNA"/>
</dbReference>
<organism evidence="2 3">
    <name type="scientific">Halobacteriovorax marinus (strain ATCC BAA-682 / DSM 15412 / SJ)</name>
    <name type="common">Bacteriovorax marinus</name>
    <dbReference type="NCBI Taxonomy" id="862908"/>
    <lineage>
        <taxon>Bacteria</taxon>
        <taxon>Pseudomonadati</taxon>
        <taxon>Bdellovibrionota</taxon>
        <taxon>Bacteriovoracia</taxon>
        <taxon>Bacteriovoracales</taxon>
        <taxon>Halobacteriovoraceae</taxon>
        <taxon>Halobacteriovorax</taxon>
    </lineage>
</organism>
<feature type="coiled-coil region" evidence="1">
    <location>
        <begin position="146"/>
        <end position="195"/>
    </location>
</feature>
<dbReference type="RefSeq" id="WP_014243013.1">
    <property type="nucleotide sequence ID" value="NC_016620.1"/>
</dbReference>
<keyword evidence="3" id="KW-1185">Reference proteome</keyword>
<gene>
    <name evidence="2" type="ordered locus">BMS_0299</name>
</gene>
<name>E1X3C9_HALMS</name>
<sequence>MKTFVWTLLFLLTGLSMGETRKMSEQGVFSGRVSYLREEASLVRVKVEFENVKYVNKKDKVEFWDQHNPNFHCKAYVAGKSSSYLLLKVPNMRDCSSRVTLGAGRYLKFFSEDLENNIRMGKELIEILVKKKMALTSKILSRKKQLDSHIEKADAVNKRYQVLRDKLEAQWRNELAALEEDRLDALRNYKGLEVRINEIDFKLQKYRISDENLTLDRWSLDPRLFYKK</sequence>
<dbReference type="Proteomes" id="UP000008963">
    <property type="component" value="Chromosome"/>
</dbReference>
<proteinExistence type="predicted"/>
<dbReference type="HOGENOM" id="CLU_1213442_0_0_7"/>